<keyword evidence="3" id="KW-1185">Reference proteome</keyword>
<accession>A0AA39QFN1</accession>
<evidence type="ECO:0000313" key="2">
    <source>
        <dbReference type="EMBL" id="KAK0502053.1"/>
    </source>
</evidence>
<reference evidence="2" key="1">
    <citation type="submission" date="2023-06" db="EMBL/GenBank/DDBJ databases">
        <authorList>
            <consortium name="Lawrence Berkeley National Laboratory"/>
            <person name="Ahrendt S."/>
            <person name="Sahu N."/>
            <person name="Indic B."/>
            <person name="Wong-Bajracharya J."/>
            <person name="Merenyi Z."/>
            <person name="Ke H.-M."/>
            <person name="Monk M."/>
            <person name="Kocsube S."/>
            <person name="Drula E."/>
            <person name="Lipzen A."/>
            <person name="Balint B."/>
            <person name="Henrissat B."/>
            <person name="Andreopoulos B."/>
            <person name="Martin F.M."/>
            <person name="Harder C.B."/>
            <person name="Rigling D."/>
            <person name="Ford K.L."/>
            <person name="Foster G.D."/>
            <person name="Pangilinan J."/>
            <person name="Papanicolaou A."/>
            <person name="Barry K."/>
            <person name="LaButti K."/>
            <person name="Viragh M."/>
            <person name="Koriabine M."/>
            <person name="Yan M."/>
            <person name="Riley R."/>
            <person name="Champramary S."/>
            <person name="Plett K.L."/>
            <person name="Tsai I.J."/>
            <person name="Slot J."/>
            <person name="Sipos G."/>
            <person name="Plett J."/>
            <person name="Nagy L.G."/>
            <person name="Grigoriev I.V."/>
        </authorList>
    </citation>
    <scope>NUCLEOTIDE SEQUENCE</scope>
    <source>
        <strain evidence="2">HWK02</strain>
    </source>
</reference>
<dbReference type="AlphaFoldDB" id="A0AA39QFN1"/>
<comment type="caution">
    <text evidence="2">The sequence shown here is derived from an EMBL/GenBank/DDBJ whole genome shotgun (WGS) entry which is preliminary data.</text>
</comment>
<dbReference type="Pfam" id="PF01823">
    <property type="entry name" value="MACPF"/>
    <property type="match status" value="1"/>
</dbReference>
<gene>
    <name evidence="2" type="ORF">EDD18DRAFT_1426639</name>
</gene>
<organism evidence="2 3">
    <name type="scientific">Armillaria luteobubalina</name>
    <dbReference type="NCBI Taxonomy" id="153913"/>
    <lineage>
        <taxon>Eukaryota</taxon>
        <taxon>Fungi</taxon>
        <taxon>Dikarya</taxon>
        <taxon>Basidiomycota</taxon>
        <taxon>Agaricomycotina</taxon>
        <taxon>Agaricomycetes</taxon>
        <taxon>Agaricomycetidae</taxon>
        <taxon>Agaricales</taxon>
        <taxon>Marasmiineae</taxon>
        <taxon>Physalacriaceae</taxon>
        <taxon>Armillaria</taxon>
    </lineage>
</organism>
<evidence type="ECO:0000259" key="1">
    <source>
        <dbReference type="Pfam" id="PF01823"/>
    </source>
</evidence>
<evidence type="ECO:0000313" key="3">
    <source>
        <dbReference type="Proteomes" id="UP001175228"/>
    </source>
</evidence>
<proteinExistence type="predicted"/>
<dbReference type="InterPro" id="IPR020864">
    <property type="entry name" value="MACPF"/>
</dbReference>
<sequence length="255" mass="28214">MSTTTESTLSIFAFDKRDILANAIPSLPSLGSTYNILNGLYADAQSCTSLRVVVDWPNSAVPFHNVTFGNKVWGVPDMVNYNSVSRTEFNSTFGNRTEVKPHLKFYIAIVPDDASKKLGAEWPFFSRSVSVDFSQSERNNLVNAFTRVTNEVSLYTLSLPPLPKLQKYLHPAFVQILDSTDPQLISKQYGTHLVSNMIIGGCASFTCTTNVMQYSASNSIKVAVQVSVKAFMARPPNVLIYQRVAVIHGHDVSKH</sequence>
<feature type="domain" description="MACPF" evidence="1">
    <location>
        <begin position="127"/>
        <end position="230"/>
    </location>
</feature>
<name>A0AA39QFN1_9AGAR</name>
<dbReference type="EMBL" id="JAUEPU010000005">
    <property type="protein sequence ID" value="KAK0502053.1"/>
    <property type="molecule type" value="Genomic_DNA"/>
</dbReference>
<protein>
    <recommendedName>
        <fullName evidence="1">MACPF domain-containing protein</fullName>
    </recommendedName>
</protein>
<dbReference type="Proteomes" id="UP001175228">
    <property type="component" value="Unassembled WGS sequence"/>
</dbReference>